<gene>
    <name evidence="1" type="ORF">D0C36_20040</name>
</gene>
<reference evidence="1 2" key="1">
    <citation type="submission" date="2018-08" db="EMBL/GenBank/DDBJ databases">
        <title>Mucilaginibacter sp. MYSH2.</title>
        <authorList>
            <person name="Seo T."/>
        </authorList>
    </citation>
    <scope>NUCLEOTIDE SEQUENCE [LARGE SCALE GENOMIC DNA]</scope>
    <source>
        <strain evidence="1 2">MYSH2</strain>
    </source>
</reference>
<sequence>MKNLPEKDPKEFYLFPYISTYQSLEDIKSSDEPKRFVYKHDRMSVADAATLNAISRAFIISEPGYGKSRLLGKLAQDLPPGKAKSIDLKQSLDNNETLYENWDSEVSHIYFDGLDEVSAIQFSLALDKIETLSGQVPNLHIFISCRTHYLMRWQSRLQEFPDFKFVVIEQFSEVHIRQYLEHFLGNEDMVQSILNKSAGSNRDSVLRTPRYLEGLVRSILAGQWTIAELNTLTRVQIFEKVIYYQLFTETSKKQNAIKKQLKENAAKNNSGITLILEHIRKRESDDASHNELLITQRVLEKLALIMEIYQRNRITKDELISFLDETHSNVNQAFLQNFSINTFIERTLKSVEFDYLEFENTEFQEYLAAKELIRMSNSEQVLYDLIIEKQLQIILTNWFDVIQYAIELEPDKVAGGLANYLSAQPQRQVEERLIDLLLGPGMESADENIKKNVFTAVFTYFQYNGGYLYHKDERLAALYHPDLESLLSLSPPQNTTPAETMRFINSLLVTGKVCARGMFSEPLRIEWVSYLIGSITQPDKSPKFEEIFYGLEAFGAHAELIALYPKIRERSDQIIEWYLDSLGRVAPDRSVDIFIDILENKPGVNSKERFFDDLTTLPAIHSVLDILLSNNILIESLFSNRWSFTGFYSLFDQIKRYRNESLDQKVEQLFYVIADSDDYPYLSGTKKAFMERAIRYFFENNEGFFDRFLKSNVHANILQELAEAISGVISIDQFAKIENKASQQTIRYYDLRKLIGHMERDGSYSRKPVIAGIKERFGHLFKERKPETRPIEREKQDSLKKQYAQFKKLLKPGKNSFNGDVFKYYFEHYETLLPLIQPAEHAEIRQLIRDIISNVETEGFRITVKNEKDRINYQLNNSWWFNFGFFVRMALFLEEKEILAANRDKIIKYLPLLRDYNVDNIEVIEPIMTFLGPLTDADMEILWAYCAERKDDYVFSAASSFIDLIKDYQLISLAPFLQQIISSDVTAGYEKIKALKCYEDINNRKTADRAYLTRLFREFNLNNESKRQLADLANEILITIYADESAISWRFEELKKRKILLDDEPVRRNGIRPYPEWEVELDKPQFGKCLNVHRDHSTQQRIFDLLEYALSIRPLDRHKRYSEYLMVIVFEYFENNNDLKNINSINSILTRSEYSGTAVAFKSHLVKLEKQLSSVLARHDSISDPVRIYNSIKASRYLPIYNQRALSEIINASVTDLENFVFNKGYAHTALQLSGEKQSKNTRLFNEDILQKTLAVQLENSLMRKGIREADILREVQLSDDQRLDLLVKYGFIGPVMIELKLLHNPEIQNQTKRRAYLDKLTKYMRGIGADHAIYLIFKVRQSTTAEMTALSELYEEYQHAAGLEIKFIDCTKGFV</sequence>
<dbReference type="RefSeq" id="WP_117393444.1">
    <property type="nucleotide sequence ID" value="NZ_QWDC01000003.1"/>
</dbReference>
<name>A0A372NQL4_9SPHI</name>
<dbReference type="EMBL" id="QWDC01000003">
    <property type="protein sequence ID" value="RFZ91229.1"/>
    <property type="molecule type" value="Genomic_DNA"/>
</dbReference>
<comment type="caution">
    <text evidence="1">The sequence shown here is derived from an EMBL/GenBank/DDBJ whole genome shotgun (WGS) entry which is preliminary data.</text>
</comment>
<proteinExistence type="predicted"/>
<evidence type="ECO:0000313" key="1">
    <source>
        <dbReference type="EMBL" id="RFZ91229.1"/>
    </source>
</evidence>
<evidence type="ECO:0000313" key="2">
    <source>
        <dbReference type="Proteomes" id="UP000264217"/>
    </source>
</evidence>
<organism evidence="1 2">
    <name type="scientific">Mucilaginibacter conchicola</name>
    <dbReference type="NCBI Taxonomy" id="2303333"/>
    <lineage>
        <taxon>Bacteria</taxon>
        <taxon>Pseudomonadati</taxon>
        <taxon>Bacteroidota</taxon>
        <taxon>Sphingobacteriia</taxon>
        <taxon>Sphingobacteriales</taxon>
        <taxon>Sphingobacteriaceae</taxon>
        <taxon>Mucilaginibacter</taxon>
    </lineage>
</organism>
<keyword evidence="2" id="KW-1185">Reference proteome</keyword>
<protein>
    <submittedName>
        <fullName evidence="1">Uncharacterized protein</fullName>
    </submittedName>
</protein>
<dbReference type="OrthoDB" id="8450256at2"/>
<dbReference type="Proteomes" id="UP000264217">
    <property type="component" value="Unassembled WGS sequence"/>
</dbReference>
<accession>A0A372NQL4</accession>